<gene>
    <name evidence="1" type="ORF">TSPGSL018_23566</name>
</gene>
<dbReference type="EMBL" id="GBEZ01010400">
    <property type="protein sequence ID" value="JAC75271.1"/>
    <property type="molecule type" value="Transcribed_RNA"/>
</dbReference>
<accession>A0A061RXH5</accession>
<proteinExistence type="predicted"/>
<feature type="non-terminal residue" evidence="1">
    <location>
        <position position="1"/>
    </location>
</feature>
<protein>
    <submittedName>
        <fullName evidence="1">Uncharacterized protein</fullName>
    </submittedName>
</protein>
<name>A0A061RXH5_9CHLO</name>
<dbReference type="AlphaFoldDB" id="A0A061RXH5"/>
<reference evidence="1" key="1">
    <citation type="submission" date="2014-05" db="EMBL/GenBank/DDBJ databases">
        <title>The transcriptome of the halophilic microalga Tetraselmis sp. GSL018 isolated from the Great Salt Lake, Utah.</title>
        <authorList>
            <person name="Jinkerson R.E."/>
            <person name="D'Adamo S."/>
            <person name="Posewitz M.C."/>
        </authorList>
    </citation>
    <scope>NUCLEOTIDE SEQUENCE</scope>
    <source>
        <strain evidence="1">GSL018</strain>
    </source>
</reference>
<organism evidence="1">
    <name type="scientific">Tetraselmis sp. GSL018</name>
    <dbReference type="NCBI Taxonomy" id="582737"/>
    <lineage>
        <taxon>Eukaryota</taxon>
        <taxon>Viridiplantae</taxon>
        <taxon>Chlorophyta</taxon>
        <taxon>core chlorophytes</taxon>
        <taxon>Chlorodendrophyceae</taxon>
        <taxon>Chlorodendrales</taxon>
        <taxon>Chlorodendraceae</taxon>
        <taxon>Tetraselmis</taxon>
    </lineage>
</organism>
<sequence length="70" mass="8195">SLLYSRFEYLYMSNQVSPEFLQCYHDGHFTGLKFRYAPYLDIKTKLLKRGTNSNPLNVNYSGNLFKTGMC</sequence>
<evidence type="ECO:0000313" key="1">
    <source>
        <dbReference type="EMBL" id="JAC75271.1"/>
    </source>
</evidence>